<dbReference type="Pfam" id="PF00392">
    <property type="entry name" value="GntR"/>
    <property type="match status" value="1"/>
</dbReference>
<dbReference type="CDD" id="cd07377">
    <property type="entry name" value="WHTH_GntR"/>
    <property type="match status" value="1"/>
</dbReference>
<dbReference type="PRINTS" id="PR00035">
    <property type="entry name" value="HTHGNTR"/>
</dbReference>
<protein>
    <submittedName>
        <fullName evidence="5">FadR/GntR family transcriptional regulator</fullName>
    </submittedName>
</protein>
<dbReference type="InterPro" id="IPR008920">
    <property type="entry name" value="TF_FadR/GntR_C"/>
</dbReference>
<comment type="caution">
    <text evidence="5">The sequence shown here is derived from an EMBL/GenBank/DDBJ whole genome shotgun (WGS) entry which is preliminary data.</text>
</comment>
<dbReference type="Gene3D" id="1.10.10.10">
    <property type="entry name" value="Winged helix-like DNA-binding domain superfamily/Winged helix DNA-binding domain"/>
    <property type="match status" value="1"/>
</dbReference>
<evidence type="ECO:0000256" key="2">
    <source>
        <dbReference type="ARBA" id="ARBA00023125"/>
    </source>
</evidence>
<dbReference type="Gene3D" id="1.20.120.530">
    <property type="entry name" value="GntR ligand-binding domain-like"/>
    <property type="match status" value="1"/>
</dbReference>
<dbReference type="InterPro" id="IPR011711">
    <property type="entry name" value="GntR_C"/>
</dbReference>
<evidence type="ECO:0000256" key="3">
    <source>
        <dbReference type="ARBA" id="ARBA00023163"/>
    </source>
</evidence>
<dbReference type="InterPro" id="IPR036390">
    <property type="entry name" value="WH_DNA-bd_sf"/>
</dbReference>
<dbReference type="RefSeq" id="WP_379594085.1">
    <property type="nucleotide sequence ID" value="NZ_JBHTKK010000031.1"/>
</dbReference>
<keyword evidence="1" id="KW-0805">Transcription regulation</keyword>
<dbReference type="SUPFAM" id="SSF46785">
    <property type="entry name" value="Winged helix' DNA-binding domain"/>
    <property type="match status" value="1"/>
</dbReference>
<keyword evidence="2" id="KW-0238">DNA-binding</keyword>
<evidence type="ECO:0000259" key="4">
    <source>
        <dbReference type="PROSITE" id="PS50949"/>
    </source>
</evidence>
<feature type="domain" description="HTH gntR-type" evidence="4">
    <location>
        <begin position="7"/>
        <end position="75"/>
    </location>
</feature>
<evidence type="ECO:0000256" key="1">
    <source>
        <dbReference type="ARBA" id="ARBA00023015"/>
    </source>
</evidence>
<accession>A0ABW3NK78</accession>
<evidence type="ECO:0000313" key="5">
    <source>
        <dbReference type="EMBL" id="MFD1067921.1"/>
    </source>
</evidence>
<dbReference type="PANTHER" id="PTHR43537">
    <property type="entry name" value="TRANSCRIPTIONAL REGULATOR, GNTR FAMILY"/>
    <property type="match status" value="1"/>
</dbReference>
<dbReference type="EMBL" id="JBHTKK010000031">
    <property type="protein sequence ID" value="MFD1067921.1"/>
    <property type="molecule type" value="Genomic_DNA"/>
</dbReference>
<dbReference type="InterPro" id="IPR000524">
    <property type="entry name" value="Tscrpt_reg_HTH_GntR"/>
</dbReference>
<dbReference type="Proteomes" id="UP001597041">
    <property type="component" value="Unassembled WGS sequence"/>
</dbReference>
<sequence length="233" mass="27014">MNPFKKEKLSDVIFSQLEKMIKTGEYVEGQKLPSENELAKYFDVSRVPIREAISKLVSVGYVESMQGKGSFVKRLDATDEFKAYTYGEFSKKELFDLLEMRALLEVEAAGFSAERRTQEALLDIEQALKDFEEIKSNEYSIGLKADYNFHQAIIQSTGNNYMIQTFQNLEYVHRNALEYSLQLNLGKPRKREEVYSEHERIFLAIKSQDTAAAREAMRIHLVNMRRKLGDDRV</sequence>
<dbReference type="Pfam" id="PF07729">
    <property type="entry name" value="FCD"/>
    <property type="match status" value="1"/>
</dbReference>
<dbReference type="PROSITE" id="PS50949">
    <property type="entry name" value="HTH_GNTR"/>
    <property type="match status" value="1"/>
</dbReference>
<name>A0ABW3NK78_9BACI</name>
<keyword evidence="3" id="KW-0804">Transcription</keyword>
<dbReference type="SMART" id="SM00345">
    <property type="entry name" value="HTH_GNTR"/>
    <property type="match status" value="1"/>
</dbReference>
<reference evidence="6" key="1">
    <citation type="journal article" date="2019" name="Int. J. Syst. Evol. Microbiol.">
        <title>The Global Catalogue of Microorganisms (GCM) 10K type strain sequencing project: providing services to taxonomists for standard genome sequencing and annotation.</title>
        <authorList>
            <consortium name="The Broad Institute Genomics Platform"/>
            <consortium name="The Broad Institute Genome Sequencing Center for Infectious Disease"/>
            <person name="Wu L."/>
            <person name="Ma J."/>
        </authorList>
    </citation>
    <scope>NUCLEOTIDE SEQUENCE [LARGE SCALE GENOMIC DNA]</scope>
    <source>
        <strain evidence="6">CCUG 56608</strain>
    </source>
</reference>
<dbReference type="SMART" id="SM00895">
    <property type="entry name" value="FCD"/>
    <property type="match status" value="1"/>
</dbReference>
<dbReference type="SUPFAM" id="SSF48008">
    <property type="entry name" value="GntR ligand-binding domain-like"/>
    <property type="match status" value="1"/>
</dbReference>
<dbReference type="InterPro" id="IPR036388">
    <property type="entry name" value="WH-like_DNA-bd_sf"/>
</dbReference>
<evidence type="ECO:0000313" key="6">
    <source>
        <dbReference type="Proteomes" id="UP001597041"/>
    </source>
</evidence>
<organism evidence="5 6">
    <name type="scientific">Oceanobacillus locisalsi</name>
    <dbReference type="NCBI Taxonomy" id="546107"/>
    <lineage>
        <taxon>Bacteria</taxon>
        <taxon>Bacillati</taxon>
        <taxon>Bacillota</taxon>
        <taxon>Bacilli</taxon>
        <taxon>Bacillales</taxon>
        <taxon>Bacillaceae</taxon>
        <taxon>Oceanobacillus</taxon>
    </lineage>
</organism>
<proteinExistence type="predicted"/>
<keyword evidence="6" id="KW-1185">Reference proteome</keyword>
<dbReference type="PANTHER" id="PTHR43537:SF5">
    <property type="entry name" value="UXU OPERON TRANSCRIPTIONAL REGULATOR"/>
    <property type="match status" value="1"/>
</dbReference>
<gene>
    <name evidence="5" type="ORF">ACFQ19_18080</name>
</gene>